<keyword evidence="4" id="KW-1185">Reference proteome</keyword>
<accession>A0ABV6MDW8</accession>
<dbReference type="Proteomes" id="UP001589867">
    <property type="component" value="Unassembled WGS sequence"/>
</dbReference>
<dbReference type="SMART" id="SM00421">
    <property type="entry name" value="HTH_LUXR"/>
    <property type="match status" value="2"/>
</dbReference>
<dbReference type="InterPro" id="IPR036388">
    <property type="entry name" value="WH-like_DNA-bd_sf"/>
</dbReference>
<feature type="domain" description="HTH luxR-type" evidence="2">
    <location>
        <begin position="358"/>
        <end position="423"/>
    </location>
</feature>
<dbReference type="PANTHER" id="PTHR43214">
    <property type="entry name" value="TWO-COMPONENT RESPONSE REGULATOR"/>
    <property type="match status" value="1"/>
</dbReference>
<evidence type="ECO:0000259" key="2">
    <source>
        <dbReference type="PROSITE" id="PS50043"/>
    </source>
</evidence>
<sequence>MGQVSTPGGHLVRVAIRSSRRLFRDTLAVCLAGQPEFTVVGHVADDAALLGLCDLCGPDLVVYDAGAGVAEALRALRTLRTRFGRVRLVVIYERLSPEDLAGSRQVGVDTLIPCSHGLDALLMLLHQHADALRSGAPVPVPGGLSAQEREIITLTAAGHPVSRIAELLTMTPFAVENCKRRIYQKLSVTSQSHATARAITLGLVNRAPLPRARVYAAGGLSLAVLCGPDVPARYDVAVALLAEHIPFVTDSGNDDEGLDLWDQAGSGTVPVILVDPTPEAWQRLGDARVPIMVVTSRPMTRGETLDALGRGAVSIVAAERIGEALVPALTLAAAGHLTIDPAAANWLLAAAGTHAGEADGGLPELTIREGDILRSIAAGHSVRQTARSLGIAEKTVENTQARLFRKLGARNRAGALATAHALGLLELLDP</sequence>
<dbReference type="InterPro" id="IPR011006">
    <property type="entry name" value="CheY-like_superfamily"/>
</dbReference>
<evidence type="ECO:0000313" key="3">
    <source>
        <dbReference type="EMBL" id="MFC0532759.1"/>
    </source>
</evidence>
<dbReference type="InterPro" id="IPR039420">
    <property type="entry name" value="WalR-like"/>
</dbReference>
<dbReference type="RefSeq" id="WP_377259420.1">
    <property type="nucleotide sequence ID" value="NZ_JBHLUH010000074.1"/>
</dbReference>
<dbReference type="PROSITE" id="PS50043">
    <property type="entry name" value="HTH_LUXR_2"/>
    <property type="match status" value="2"/>
</dbReference>
<dbReference type="InterPro" id="IPR016032">
    <property type="entry name" value="Sig_transdc_resp-reg_C-effctor"/>
</dbReference>
<evidence type="ECO:0000313" key="4">
    <source>
        <dbReference type="Proteomes" id="UP001589867"/>
    </source>
</evidence>
<dbReference type="Pfam" id="PF00196">
    <property type="entry name" value="GerE"/>
    <property type="match status" value="2"/>
</dbReference>
<feature type="domain" description="HTH luxR-type" evidence="2">
    <location>
        <begin position="137"/>
        <end position="202"/>
    </location>
</feature>
<comment type="caution">
    <text evidence="3">The sequence shown here is derived from an EMBL/GenBank/DDBJ whole genome shotgun (WGS) entry which is preliminary data.</text>
</comment>
<reference evidence="3 4" key="1">
    <citation type="submission" date="2024-09" db="EMBL/GenBank/DDBJ databases">
        <authorList>
            <person name="Sun Q."/>
            <person name="Mori K."/>
        </authorList>
    </citation>
    <scope>NUCLEOTIDE SEQUENCE [LARGE SCALE GENOMIC DNA]</scope>
    <source>
        <strain evidence="3 4">TBRC 3947</strain>
    </source>
</reference>
<name>A0ABV6MDW8_9ACTN</name>
<gene>
    <name evidence="3" type="ORF">ACFFIA_34580</name>
</gene>
<dbReference type="Gene3D" id="1.10.10.10">
    <property type="entry name" value="Winged helix-like DNA-binding domain superfamily/Winged helix DNA-binding domain"/>
    <property type="match status" value="1"/>
</dbReference>
<proteinExistence type="predicted"/>
<keyword evidence="1" id="KW-0238">DNA-binding</keyword>
<dbReference type="EMBL" id="JBHLUH010000074">
    <property type="protein sequence ID" value="MFC0532759.1"/>
    <property type="molecule type" value="Genomic_DNA"/>
</dbReference>
<dbReference type="CDD" id="cd06170">
    <property type="entry name" value="LuxR_C_like"/>
    <property type="match status" value="1"/>
</dbReference>
<dbReference type="SUPFAM" id="SSF52172">
    <property type="entry name" value="CheY-like"/>
    <property type="match status" value="1"/>
</dbReference>
<dbReference type="SUPFAM" id="SSF46894">
    <property type="entry name" value="C-terminal effector domain of the bipartite response regulators"/>
    <property type="match status" value="2"/>
</dbReference>
<evidence type="ECO:0000256" key="1">
    <source>
        <dbReference type="ARBA" id="ARBA00023125"/>
    </source>
</evidence>
<dbReference type="PRINTS" id="PR00038">
    <property type="entry name" value="HTHLUXR"/>
</dbReference>
<dbReference type="InterPro" id="IPR000792">
    <property type="entry name" value="Tscrpt_reg_LuxR_C"/>
</dbReference>
<organism evidence="3 4">
    <name type="scientific">Phytohabitans kaempferiae</name>
    <dbReference type="NCBI Taxonomy" id="1620943"/>
    <lineage>
        <taxon>Bacteria</taxon>
        <taxon>Bacillati</taxon>
        <taxon>Actinomycetota</taxon>
        <taxon>Actinomycetes</taxon>
        <taxon>Micromonosporales</taxon>
        <taxon>Micromonosporaceae</taxon>
    </lineage>
</organism>
<dbReference type="Gene3D" id="3.40.50.2300">
    <property type="match status" value="2"/>
</dbReference>
<protein>
    <submittedName>
        <fullName evidence="3">LuxR C-terminal-related transcriptional regulator</fullName>
    </submittedName>
</protein>